<feature type="transmembrane region" description="Helical" evidence="1">
    <location>
        <begin position="12"/>
        <end position="36"/>
    </location>
</feature>
<feature type="transmembrane region" description="Helical" evidence="1">
    <location>
        <begin position="130"/>
        <end position="149"/>
    </location>
</feature>
<protein>
    <recommendedName>
        <fullName evidence="4">Transmembrane protein</fullName>
    </recommendedName>
</protein>
<feature type="transmembrane region" description="Helical" evidence="1">
    <location>
        <begin position="328"/>
        <end position="346"/>
    </location>
</feature>
<organism evidence="2 3">
    <name type="scientific">Candidatus Seongchinamella marina</name>
    <dbReference type="NCBI Taxonomy" id="2518990"/>
    <lineage>
        <taxon>Bacteria</taxon>
        <taxon>Pseudomonadati</taxon>
        <taxon>Pseudomonadota</taxon>
        <taxon>Gammaproteobacteria</taxon>
        <taxon>Cellvibrionales</taxon>
        <taxon>Halieaceae</taxon>
        <taxon>Seongchinamella</taxon>
    </lineage>
</organism>
<feature type="transmembrane region" description="Helical" evidence="1">
    <location>
        <begin position="366"/>
        <end position="385"/>
    </location>
</feature>
<comment type="caution">
    <text evidence="2">The sequence shown here is derived from an EMBL/GenBank/DDBJ whole genome shotgun (WGS) entry which is preliminary data.</text>
</comment>
<feature type="transmembrane region" description="Helical" evidence="1">
    <location>
        <begin position="295"/>
        <end position="316"/>
    </location>
</feature>
<evidence type="ECO:0000313" key="3">
    <source>
        <dbReference type="Proteomes" id="UP001143307"/>
    </source>
</evidence>
<keyword evidence="1" id="KW-1133">Transmembrane helix</keyword>
<dbReference type="Proteomes" id="UP001143307">
    <property type="component" value="Unassembled WGS sequence"/>
</dbReference>
<name>A0ABT3SXJ4_9GAMM</name>
<dbReference type="EMBL" id="SHNP01000005">
    <property type="protein sequence ID" value="MCX2974703.1"/>
    <property type="molecule type" value="Genomic_DNA"/>
</dbReference>
<feature type="transmembrane region" description="Helical" evidence="1">
    <location>
        <begin position="155"/>
        <end position="175"/>
    </location>
</feature>
<keyword evidence="1" id="KW-0472">Membrane</keyword>
<sequence>MKERSHPGLQQYALLCAAAMSVAAAVLLLFWTLLFWSRWHPHLPWRDVFVILDDLQPILSGDGNWRSWSFLFEAHYSAHRITLPRLLVFWDLTLLSGRGHLLYATAWAGLLVIVALYVRFARDYFRADQAIAWFCYGILGVLMFAPAHAWNSVNAINSSWHLSFAFGALAFFLLVKKSDNASGLDWLMAYGLATVAAFTTFAGVIVWLLLPVIALSSGRRVLLVTVVCSTLLTSAYLNGIASDADIAAAWDAGDPTIAASIQEAGRAALEQNSLLRIALGASKVLCWPMSSEHPLLAAVFFVLSLVALFVGWIQFLRAARVSQRLAPWVEWCLLLATMALGVALAIQLGRMIEQPNHAHGPSYERYNTVVALYWLGIISLVMAVVPRISAVCKGITMLVVMLMVSWLLVPNGSYLQQEIGSLETAARLYAEGETPELREEVDGRLLRFKPEYVFTFDPLFESRQLAYRRPVQFPTSLRQLPVCSTDIVNFSAGDSPKVGFAQIIVTVQGIAAMLTRDVLLSRDGNLLGRLVAGHQGNYSPRQLIDPSFNFWIGYVDHKTLLDGYVQLTMNMPAGTSRQCLVEVDRLTAATASQKDLSGVPGDV</sequence>
<gene>
    <name evidence="2" type="ORF">EYC87_14005</name>
</gene>
<evidence type="ECO:0000256" key="1">
    <source>
        <dbReference type="SAM" id="Phobius"/>
    </source>
</evidence>
<reference evidence="2" key="1">
    <citation type="submission" date="2019-02" db="EMBL/GenBank/DDBJ databases">
        <authorList>
            <person name="Li S.-H."/>
        </authorList>
    </citation>
    <scope>NUCLEOTIDE SEQUENCE</scope>
    <source>
        <strain evidence="2">IMCC8485</strain>
    </source>
</reference>
<keyword evidence="1" id="KW-0812">Transmembrane</keyword>
<feature type="transmembrane region" description="Helical" evidence="1">
    <location>
        <begin position="187"/>
        <end position="210"/>
    </location>
</feature>
<keyword evidence="3" id="KW-1185">Reference proteome</keyword>
<proteinExistence type="predicted"/>
<dbReference type="RefSeq" id="WP_279253434.1">
    <property type="nucleotide sequence ID" value="NZ_SHNP01000005.1"/>
</dbReference>
<accession>A0ABT3SXJ4</accession>
<feature type="transmembrane region" description="Helical" evidence="1">
    <location>
        <begin position="100"/>
        <end position="118"/>
    </location>
</feature>
<evidence type="ECO:0000313" key="2">
    <source>
        <dbReference type="EMBL" id="MCX2974703.1"/>
    </source>
</evidence>
<evidence type="ECO:0008006" key="4">
    <source>
        <dbReference type="Google" id="ProtNLM"/>
    </source>
</evidence>